<dbReference type="InterPro" id="IPR050490">
    <property type="entry name" value="Bact_solute-bd_prot1"/>
</dbReference>
<evidence type="ECO:0000313" key="2">
    <source>
        <dbReference type="Proteomes" id="UP000184550"/>
    </source>
</evidence>
<reference evidence="1" key="1">
    <citation type="submission" date="2019-10" db="EMBL/GenBank/DDBJ databases">
        <authorList>
            <consortium name="Genoscope - CEA"/>
            <person name="William W."/>
        </authorList>
    </citation>
    <scope>NUCLEOTIDE SEQUENCE [LARGE SCALE GENOMIC DNA]</scope>
    <source>
        <strain evidence="1">BBR_PRJEB10992</strain>
    </source>
</reference>
<evidence type="ECO:0000313" key="1">
    <source>
        <dbReference type="EMBL" id="VXD23300.1"/>
    </source>
</evidence>
<gene>
    <name evidence="1" type="ORF">PL8927_780008</name>
</gene>
<dbReference type="Proteomes" id="UP000184550">
    <property type="component" value="Unassembled WGS sequence"/>
</dbReference>
<dbReference type="RefSeq" id="WP_083625450.1">
    <property type="nucleotide sequence ID" value="NZ_LR734879.1"/>
</dbReference>
<dbReference type="Pfam" id="PF01547">
    <property type="entry name" value="SBP_bac_1"/>
    <property type="match status" value="1"/>
</dbReference>
<dbReference type="OrthoDB" id="8871943at2"/>
<name>A0A7Z9BV34_9CYAN</name>
<comment type="caution">
    <text evidence="1">The sequence shown here is derived from an EMBL/GenBank/DDBJ whole genome shotgun (WGS) entry which is preliminary data.</text>
</comment>
<accession>A0A7Z9BV34</accession>
<proteinExistence type="predicted"/>
<evidence type="ECO:0008006" key="3">
    <source>
        <dbReference type="Google" id="ProtNLM"/>
    </source>
</evidence>
<dbReference type="Gene3D" id="3.40.190.10">
    <property type="entry name" value="Periplasmic binding protein-like II"/>
    <property type="match status" value="1"/>
</dbReference>
<dbReference type="PANTHER" id="PTHR43649">
    <property type="entry name" value="ARABINOSE-BINDING PROTEIN-RELATED"/>
    <property type="match status" value="1"/>
</dbReference>
<dbReference type="EMBL" id="CZCU02000155">
    <property type="protein sequence ID" value="VXD23300.1"/>
    <property type="molecule type" value="Genomic_DNA"/>
</dbReference>
<keyword evidence="2" id="KW-1185">Reference proteome</keyword>
<sequence>MVLTLNINFISRHFSGFILLLLLSFILVTCTSPTPELPENLAPSSELIIWWNRGYYPEQDEAIEQVVEKWKQETGNQIKLSFFSEEDTLKEAIAALEIGNPPDILFSERADFTLIPQWAWEGKLADVSGVIEPIKNLYEASAIASVYLKNKDTQKRSYYAIPLMQQSLHIHYWRELLQKAGIDDQNLPQNWSEFWQIWLQAQANLKRQGESEIYGLGLPMSVESLDTYLIFEQFLIAHDVQLFDQQGNLQLDQPNVRQGIIDTLDEYTRFYLQGNVPPMAINWLNADNNTNFLNRSTIMTINPSLSIPGSQREDQDIYQNQLVTALFPNTPQGKPMKYLVSVKEAIIFSEAQNSKLAQQFLAYLIRPENLSSYVKGTGGRYFPVMMQLWNDPFWQNPNDPHLAVATQQFKPDKTQPLYHIINPAYAQVQTENIWGQAIKAVLTQGLSPEVATDQAIQGIKTIFSHWQNQ</sequence>
<protein>
    <recommendedName>
        <fullName evidence="3">Carbohydrate ABC transporter substrate-binding protein</fullName>
    </recommendedName>
</protein>
<organism evidence="1 2">
    <name type="scientific">Planktothrix serta PCC 8927</name>
    <dbReference type="NCBI Taxonomy" id="671068"/>
    <lineage>
        <taxon>Bacteria</taxon>
        <taxon>Bacillati</taxon>
        <taxon>Cyanobacteriota</taxon>
        <taxon>Cyanophyceae</taxon>
        <taxon>Oscillatoriophycideae</taxon>
        <taxon>Oscillatoriales</taxon>
        <taxon>Microcoleaceae</taxon>
        <taxon>Planktothrix</taxon>
    </lineage>
</organism>
<dbReference type="AlphaFoldDB" id="A0A7Z9BV34"/>
<dbReference type="SUPFAM" id="SSF53850">
    <property type="entry name" value="Periplasmic binding protein-like II"/>
    <property type="match status" value="1"/>
</dbReference>
<dbReference type="PANTHER" id="PTHR43649:SF12">
    <property type="entry name" value="DIACETYLCHITOBIOSE BINDING PROTEIN DASA"/>
    <property type="match status" value="1"/>
</dbReference>
<dbReference type="InterPro" id="IPR006059">
    <property type="entry name" value="SBP"/>
</dbReference>